<evidence type="ECO:0000313" key="13">
    <source>
        <dbReference type="EMBL" id="PWY70279.1"/>
    </source>
</evidence>
<reference evidence="13 14" key="1">
    <citation type="submission" date="2016-12" db="EMBL/GenBank/DDBJ databases">
        <title>The genomes of Aspergillus section Nigri reveals drivers in fungal speciation.</title>
        <authorList>
            <consortium name="DOE Joint Genome Institute"/>
            <person name="Vesth T.C."/>
            <person name="Nybo J."/>
            <person name="Theobald S."/>
            <person name="Brandl J."/>
            <person name="Frisvad J.C."/>
            <person name="Nielsen K.F."/>
            <person name="Lyhne E.K."/>
            <person name="Kogle M.E."/>
            <person name="Kuo A."/>
            <person name="Riley R."/>
            <person name="Clum A."/>
            <person name="Nolan M."/>
            <person name="Lipzen A."/>
            <person name="Salamov A."/>
            <person name="Henrissat B."/>
            <person name="Wiebenga A."/>
            <person name="De Vries R.P."/>
            <person name="Grigoriev I.V."/>
            <person name="Mortensen U.H."/>
            <person name="Andersen M.R."/>
            <person name="Baker S.E."/>
        </authorList>
    </citation>
    <scope>NUCLEOTIDE SEQUENCE [LARGE SCALE GENOMIC DNA]</scope>
    <source>
        <strain evidence="13 14">CBS 117.55</strain>
    </source>
</reference>
<dbReference type="GO" id="GO:0005789">
    <property type="term" value="C:endoplasmic reticulum membrane"/>
    <property type="evidence" value="ECO:0007669"/>
    <property type="project" value="UniProtKB-SubCell"/>
</dbReference>
<protein>
    <recommendedName>
        <fullName evidence="4 11">Protein PBN1</fullName>
    </recommendedName>
</protein>
<evidence type="ECO:0000256" key="7">
    <source>
        <dbReference type="ARBA" id="ARBA00022824"/>
    </source>
</evidence>
<dbReference type="GO" id="GO:0000030">
    <property type="term" value="F:mannosyltransferase activity"/>
    <property type="evidence" value="ECO:0007669"/>
    <property type="project" value="TreeGrafter"/>
</dbReference>
<dbReference type="GO" id="GO:0006506">
    <property type="term" value="P:GPI anchor biosynthetic process"/>
    <property type="evidence" value="ECO:0007669"/>
    <property type="project" value="UniProtKB-UniPathway"/>
</dbReference>
<accession>A0A317VAA0</accession>
<feature type="region of interest" description="Disordered" evidence="12">
    <location>
        <begin position="130"/>
        <end position="151"/>
    </location>
</feature>
<keyword evidence="6 11" id="KW-0812">Transmembrane</keyword>
<evidence type="ECO:0000256" key="3">
    <source>
        <dbReference type="ARBA" id="ARBA00010345"/>
    </source>
</evidence>
<dbReference type="OrthoDB" id="5546453at2759"/>
<dbReference type="UniPathway" id="UPA00196"/>
<evidence type="ECO:0000256" key="4">
    <source>
        <dbReference type="ARBA" id="ARBA00020410"/>
    </source>
</evidence>
<comment type="similarity">
    <text evidence="3 11">Belongs to the PIGX family.</text>
</comment>
<dbReference type="VEuPathDB" id="FungiDB:BO70DRAFT_299311"/>
<proteinExistence type="inferred from homology"/>
<name>A0A317VAA0_9EURO</name>
<keyword evidence="10" id="KW-0325">Glycoprotein</keyword>
<keyword evidence="9 11" id="KW-0472">Membrane</keyword>
<keyword evidence="5 11" id="KW-0337">GPI-anchor biosynthesis</keyword>
<dbReference type="EMBL" id="MSFL01000031">
    <property type="protein sequence ID" value="PWY70279.1"/>
    <property type="molecule type" value="Genomic_DNA"/>
</dbReference>
<keyword evidence="14" id="KW-1185">Reference proteome</keyword>
<evidence type="ECO:0000256" key="2">
    <source>
        <dbReference type="ARBA" id="ARBA00004687"/>
    </source>
</evidence>
<dbReference type="InterPro" id="IPR013233">
    <property type="entry name" value="PIG-X/PBN1"/>
</dbReference>
<feature type="transmembrane region" description="Helical" evidence="11">
    <location>
        <begin position="486"/>
        <end position="504"/>
    </location>
</feature>
<organism evidence="13 14">
    <name type="scientific">Aspergillus heteromorphus CBS 117.55</name>
    <dbReference type="NCBI Taxonomy" id="1448321"/>
    <lineage>
        <taxon>Eukaryota</taxon>
        <taxon>Fungi</taxon>
        <taxon>Dikarya</taxon>
        <taxon>Ascomycota</taxon>
        <taxon>Pezizomycotina</taxon>
        <taxon>Eurotiomycetes</taxon>
        <taxon>Eurotiomycetidae</taxon>
        <taxon>Eurotiales</taxon>
        <taxon>Aspergillaceae</taxon>
        <taxon>Aspergillus</taxon>
        <taxon>Aspergillus subgen. Circumdati</taxon>
    </lineage>
</organism>
<dbReference type="STRING" id="1448321.A0A317VAA0"/>
<dbReference type="Pfam" id="PF08320">
    <property type="entry name" value="PIG-X"/>
    <property type="match status" value="1"/>
</dbReference>
<keyword evidence="7 11" id="KW-0256">Endoplasmic reticulum</keyword>
<dbReference type="Proteomes" id="UP000247233">
    <property type="component" value="Unassembled WGS sequence"/>
</dbReference>
<sequence>MKTRITYLQPPSSSFVSSQAHLTPHALHIDGLDAAKEERITVDVGEVSALVCTTLKQFHELHLRWATEERYEAVEPWGSRVSPGLHGGVRLVEVDEEVESHAVSPLCDILREAFDRGVYCEGILKSLTAPPTPLSESSASSPSSPSTTTHNYYAPLPTHHVVEFITQHICPLEVAGADCRRRAEAVQSADSIDIDYDAESQALVVSAYWGRSPTENGWTEEIAAPGGKHDRVEVGLLGTEKAVEAGEIKMGGLLGVVGVDGELKPTLFSFPSRHHVLDPQADFSVSFAPPTGMHPTMTISLSAAALETPPAPAYAECALHAYLSLPSYIFADKFQLMTADNLFLDSHHLSGLRAVSGATDLEAPDWVVSQWGSNWLLELATPEPTQFPEEWNVTIPLHLRYMRPSETGYRGVDVPWPVVFWACSADDPGVNPFDRTNLGWDAPFSPRTTFYQVNPSASGDRLVEGLDVPVLQLKERGLFGSKTVEWGTVMAISLGFLWVLWRLVAGAGTRRAEGEREKKAQ</sequence>
<comment type="subcellular location">
    <subcellularLocation>
        <location evidence="11">Endoplasmic reticulum membrane</location>
        <topology evidence="11">Single-pass membrane protein</topology>
    </subcellularLocation>
    <subcellularLocation>
        <location evidence="1">Endoplasmic reticulum membrane</location>
        <topology evidence="1">Single-pass type III membrane protein</topology>
    </subcellularLocation>
</comment>
<dbReference type="RefSeq" id="XP_025395879.1">
    <property type="nucleotide sequence ID" value="XM_025539637.1"/>
</dbReference>
<dbReference type="AlphaFoldDB" id="A0A317VAA0"/>
<comment type="pathway">
    <text evidence="2 11">Glycolipid biosynthesis; glycosylphosphatidylinositol-anchor biosynthesis.</text>
</comment>
<comment type="function">
    <text evidence="11">Required for proper folding and/or the stability of a subset of proteins in the endoplasmic reticulum. Component of glycosylphosphatidylinositol-mannosyltransferase 1 which transfers the first of the 4 mannoses in the GPI-anchor precursors during GPI-anchor biosynthesis. Probably acts by stabilizing the mannosyltransferase GPI14.</text>
</comment>
<evidence type="ECO:0000256" key="9">
    <source>
        <dbReference type="ARBA" id="ARBA00023136"/>
    </source>
</evidence>
<keyword evidence="8 11" id="KW-1133">Transmembrane helix</keyword>
<evidence type="ECO:0000256" key="12">
    <source>
        <dbReference type="SAM" id="MobiDB-lite"/>
    </source>
</evidence>
<dbReference type="PANTHER" id="PTHR28533:SF1">
    <property type="entry name" value="PROTEIN PBN1"/>
    <property type="match status" value="1"/>
</dbReference>
<gene>
    <name evidence="13" type="ORF">BO70DRAFT_299311</name>
</gene>
<dbReference type="SMART" id="SM00780">
    <property type="entry name" value="PIG-X"/>
    <property type="match status" value="1"/>
</dbReference>
<feature type="compositionally biased region" description="Low complexity" evidence="12">
    <location>
        <begin position="130"/>
        <end position="149"/>
    </location>
</feature>
<evidence type="ECO:0000256" key="5">
    <source>
        <dbReference type="ARBA" id="ARBA00022502"/>
    </source>
</evidence>
<comment type="caution">
    <text evidence="13">The sequence shown here is derived from an EMBL/GenBank/DDBJ whole genome shotgun (WGS) entry which is preliminary data.</text>
</comment>
<dbReference type="PANTHER" id="PTHR28533">
    <property type="entry name" value="PROTEIN PBN1"/>
    <property type="match status" value="1"/>
</dbReference>
<dbReference type="InterPro" id="IPR042322">
    <property type="entry name" value="Pbn1"/>
</dbReference>
<evidence type="ECO:0000256" key="11">
    <source>
        <dbReference type="RuleBase" id="RU366056"/>
    </source>
</evidence>
<evidence type="ECO:0000256" key="1">
    <source>
        <dbReference type="ARBA" id="ARBA00004643"/>
    </source>
</evidence>
<evidence type="ECO:0000313" key="14">
    <source>
        <dbReference type="Proteomes" id="UP000247233"/>
    </source>
</evidence>
<evidence type="ECO:0000256" key="6">
    <source>
        <dbReference type="ARBA" id="ARBA00022692"/>
    </source>
</evidence>
<evidence type="ECO:0000256" key="8">
    <source>
        <dbReference type="ARBA" id="ARBA00022989"/>
    </source>
</evidence>
<dbReference type="GeneID" id="37061874"/>
<dbReference type="GO" id="GO:1990529">
    <property type="term" value="C:glycosylphosphatidylinositol-mannosyltransferase I complex"/>
    <property type="evidence" value="ECO:0007669"/>
    <property type="project" value="TreeGrafter"/>
</dbReference>
<evidence type="ECO:0000256" key="10">
    <source>
        <dbReference type="ARBA" id="ARBA00023180"/>
    </source>
</evidence>